<feature type="domain" description="PB1-like" evidence="2">
    <location>
        <begin position="1"/>
        <end position="92"/>
    </location>
</feature>
<accession>A0A9Q1JNW2</accession>
<dbReference type="Proteomes" id="UP001153076">
    <property type="component" value="Unassembled WGS sequence"/>
</dbReference>
<reference evidence="3" key="1">
    <citation type="submission" date="2022-04" db="EMBL/GenBank/DDBJ databases">
        <title>Carnegiea gigantea Genome sequencing and assembly v2.</title>
        <authorList>
            <person name="Copetti D."/>
            <person name="Sanderson M.J."/>
            <person name="Burquez A."/>
            <person name="Wojciechowski M.F."/>
        </authorList>
    </citation>
    <scope>NUCLEOTIDE SEQUENCE</scope>
    <source>
        <strain evidence="3">SGP5-SGP5p</strain>
        <tissue evidence="3">Aerial part</tissue>
    </source>
</reference>
<evidence type="ECO:0000259" key="2">
    <source>
        <dbReference type="Pfam" id="PF26130"/>
    </source>
</evidence>
<keyword evidence="4" id="KW-1185">Reference proteome</keyword>
<proteinExistence type="predicted"/>
<dbReference type="InterPro" id="IPR058594">
    <property type="entry name" value="PB1-like_dom_pln"/>
</dbReference>
<dbReference type="EMBL" id="JAKOGI010001080">
    <property type="protein sequence ID" value="KAJ8427878.1"/>
    <property type="molecule type" value="Genomic_DNA"/>
</dbReference>
<feature type="region of interest" description="Disordered" evidence="1">
    <location>
        <begin position="179"/>
        <end position="199"/>
    </location>
</feature>
<feature type="compositionally biased region" description="Acidic residues" evidence="1">
    <location>
        <begin position="107"/>
        <end position="116"/>
    </location>
</feature>
<name>A0A9Q1JNW2_9CARY</name>
<evidence type="ECO:0000313" key="3">
    <source>
        <dbReference type="EMBL" id="KAJ8427878.1"/>
    </source>
</evidence>
<evidence type="ECO:0000256" key="1">
    <source>
        <dbReference type="SAM" id="MobiDB-lite"/>
    </source>
</evidence>
<organism evidence="3 4">
    <name type="scientific">Carnegiea gigantea</name>
    <dbReference type="NCBI Taxonomy" id="171969"/>
    <lineage>
        <taxon>Eukaryota</taxon>
        <taxon>Viridiplantae</taxon>
        <taxon>Streptophyta</taxon>
        <taxon>Embryophyta</taxon>
        <taxon>Tracheophyta</taxon>
        <taxon>Spermatophyta</taxon>
        <taxon>Magnoliopsida</taxon>
        <taxon>eudicotyledons</taxon>
        <taxon>Gunneridae</taxon>
        <taxon>Pentapetalae</taxon>
        <taxon>Caryophyllales</taxon>
        <taxon>Cactineae</taxon>
        <taxon>Cactaceae</taxon>
        <taxon>Cactoideae</taxon>
        <taxon>Echinocereeae</taxon>
        <taxon>Carnegiea</taxon>
    </lineage>
</organism>
<comment type="caution">
    <text evidence="3">The sequence shown here is derived from an EMBL/GenBank/DDBJ whole genome shotgun (WGS) entry which is preliminary data.</text>
</comment>
<dbReference type="OrthoDB" id="1937322at2759"/>
<gene>
    <name evidence="3" type="ORF">Cgig2_008706</name>
</gene>
<feature type="region of interest" description="Disordered" evidence="1">
    <location>
        <begin position="95"/>
        <end position="116"/>
    </location>
</feature>
<dbReference type="AlphaFoldDB" id="A0A9Q1JNW2"/>
<dbReference type="Pfam" id="PF26130">
    <property type="entry name" value="PB1-like"/>
    <property type="match status" value="1"/>
</dbReference>
<evidence type="ECO:0000313" key="4">
    <source>
        <dbReference type="Proteomes" id="UP001153076"/>
    </source>
</evidence>
<feature type="compositionally biased region" description="Polar residues" evidence="1">
    <location>
        <begin position="96"/>
        <end position="106"/>
    </location>
</feature>
<protein>
    <recommendedName>
        <fullName evidence="2">PB1-like domain-containing protein</fullName>
    </recommendedName>
</protein>
<sequence>MSAKIILHMHHGDCFQKIPNLVYGLGEMKKVECDTNYLSADNIKGIVIELEYNERKIKKIYYSLVSIKSDEEVCELIVLSKNFEYVSLSIEHNEEPQSVVSASNDNESNDGESDCMADDKYEEYRSKVEDEEVARIREEKKRMHDEVVADFDELRAESRENWGQRNAFDDIYACYQDSNDADSPISSESDDDDDGKKHNNIPYNAISSNNGLKLEVGLNVTMLKKTYAYTLKPVNGPNLWSPCEDQPIVTPIFKQKKKGNYPFKRRLEEGERRPQSKYRVVSRSGGTVKCSLRKEHGHNKKTCRQKRHESVTTTHSLVFVGLVTVTTKTQAFCRLYTEVV</sequence>